<evidence type="ECO:0000256" key="11">
    <source>
        <dbReference type="ARBA" id="ARBA00033075"/>
    </source>
</evidence>
<dbReference type="GO" id="GO:0004124">
    <property type="term" value="F:cysteine synthase activity"/>
    <property type="evidence" value="ECO:0007669"/>
    <property type="project" value="UniProtKB-EC"/>
</dbReference>
<sequence>MIFSSILETVGNTPAVKINNLAPEGINLYVKPEYFNPASSVKDRLAFSIIDEAEKQGVLKPGQTVVEATSGNTGIGLAFVCAAKNYPCVITMPESASIERRKMMRFLGAKVIITPAPEAGSGAYKKAKELADQNGWFYARQFENEANANIHESTTGEEIIADFKDMGLDYWVSGYGTGGTFSGVARVLKKSMPNTKLIMAEPDVAPLVAKGTTQERTDDGAPAVSHPDWNPHPIQGWTTDFIPLVLQEAIDNNFIDEIIPVAGSDGIQWSQRLAAQEGILTGISGGSSFAVAMEVANKAPKGSTILCMLADTAERYLSSVLFEDISPDMSSEEIKILNSTPAYKASE</sequence>
<protein>
    <recommendedName>
        <fullName evidence="5">Cysteine synthase</fullName>
        <ecNumber evidence="4">2.5.1.47</ecNumber>
    </recommendedName>
    <alternativeName>
        <fullName evidence="10">O-acetylserine (thiol)-lyase</fullName>
    </alternativeName>
    <alternativeName>
        <fullName evidence="11">O-acetylserine sulfhydrylase</fullName>
    </alternativeName>
</protein>
<dbReference type="CDD" id="cd01561">
    <property type="entry name" value="CBS_like"/>
    <property type="match status" value="1"/>
</dbReference>
<accession>A0A937LHG2</accession>
<dbReference type="SUPFAM" id="SSF53686">
    <property type="entry name" value="Tryptophan synthase beta subunit-like PLP-dependent enzymes"/>
    <property type="match status" value="1"/>
</dbReference>
<dbReference type="InterPro" id="IPR050214">
    <property type="entry name" value="Cys_Synth/Cystath_Beta-Synth"/>
</dbReference>
<keyword evidence="9" id="KW-0198">Cysteine biosynthesis</keyword>
<dbReference type="Gene3D" id="3.40.50.1100">
    <property type="match status" value="2"/>
</dbReference>
<dbReference type="FunFam" id="3.40.50.1100:FF:000016">
    <property type="entry name" value="Cysteine synthase A"/>
    <property type="match status" value="1"/>
</dbReference>
<evidence type="ECO:0000256" key="1">
    <source>
        <dbReference type="ARBA" id="ARBA00001933"/>
    </source>
</evidence>
<evidence type="ECO:0000256" key="8">
    <source>
        <dbReference type="ARBA" id="ARBA00022898"/>
    </source>
</evidence>
<evidence type="ECO:0000313" key="15">
    <source>
        <dbReference type="Proteomes" id="UP000711391"/>
    </source>
</evidence>
<proteinExistence type="inferred from homology"/>
<dbReference type="GO" id="GO:0006535">
    <property type="term" value="P:cysteine biosynthetic process from serine"/>
    <property type="evidence" value="ECO:0007669"/>
    <property type="project" value="InterPro"/>
</dbReference>
<evidence type="ECO:0000256" key="12">
    <source>
        <dbReference type="ARBA" id="ARBA00047931"/>
    </source>
</evidence>
<dbReference type="InterPro" id="IPR001926">
    <property type="entry name" value="TrpB-like_PALP"/>
</dbReference>
<evidence type="ECO:0000256" key="10">
    <source>
        <dbReference type="ARBA" id="ARBA00030296"/>
    </source>
</evidence>
<evidence type="ECO:0000256" key="2">
    <source>
        <dbReference type="ARBA" id="ARBA00004962"/>
    </source>
</evidence>
<evidence type="ECO:0000313" key="14">
    <source>
        <dbReference type="EMBL" id="MBL6818617.1"/>
    </source>
</evidence>
<evidence type="ECO:0000259" key="13">
    <source>
        <dbReference type="Pfam" id="PF00291"/>
    </source>
</evidence>
<evidence type="ECO:0000256" key="4">
    <source>
        <dbReference type="ARBA" id="ARBA00012681"/>
    </source>
</evidence>
<dbReference type="AlphaFoldDB" id="A0A937LHG2"/>
<gene>
    <name evidence="14" type="ORF">ISQ64_04355</name>
</gene>
<keyword evidence="6" id="KW-0028">Amino-acid biosynthesis</keyword>
<dbReference type="EC" id="2.5.1.47" evidence="4"/>
<dbReference type="Pfam" id="PF00291">
    <property type="entry name" value="PALP"/>
    <property type="match status" value="1"/>
</dbReference>
<dbReference type="InterPro" id="IPR001216">
    <property type="entry name" value="P-phosphate_BS"/>
</dbReference>
<evidence type="ECO:0000256" key="7">
    <source>
        <dbReference type="ARBA" id="ARBA00022679"/>
    </source>
</evidence>
<comment type="cofactor">
    <cofactor evidence="1">
        <name>pyridoxal 5'-phosphate</name>
        <dbReference type="ChEBI" id="CHEBI:597326"/>
    </cofactor>
</comment>
<dbReference type="PANTHER" id="PTHR10314">
    <property type="entry name" value="CYSTATHIONINE BETA-SYNTHASE"/>
    <property type="match status" value="1"/>
</dbReference>
<organism evidence="14 15">
    <name type="scientific">SAR86 cluster bacterium</name>
    <dbReference type="NCBI Taxonomy" id="2030880"/>
    <lineage>
        <taxon>Bacteria</taxon>
        <taxon>Pseudomonadati</taxon>
        <taxon>Pseudomonadota</taxon>
        <taxon>Gammaproteobacteria</taxon>
        <taxon>SAR86 cluster</taxon>
    </lineage>
</organism>
<evidence type="ECO:0000256" key="3">
    <source>
        <dbReference type="ARBA" id="ARBA00007103"/>
    </source>
</evidence>
<evidence type="ECO:0000256" key="5">
    <source>
        <dbReference type="ARBA" id="ARBA00019371"/>
    </source>
</evidence>
<dbReference type="InterPro" id="IPR036052">
    <property type="entry name" value="TrpB-like_PALP_sf"/>
</dbReference>
<comment type="catalytic activity">
    <reaction evidence="12">
        <text>O-acetyl-L-serine + hydrogen sulfide = L-cysteine + acetate</text>
        <dbReference type="Rhea" id="RHEA:14829"/>
        <dbReference type="ChEBI" id="CHEBI:29919"/>
        <dbReference type="ChEBI" id="CHEBI:30089"/>
        <dbReference type="ChEBI" id="CHEBI:35235"/>
        <dbReference type="ChEBI" id="CHEBI:58340"/>
        <dbReference type="EC" id="2.5.1.47"/>
    </reaction>
</comment>
<evidence type="ECO:0000256" key="9">
    <source>
        <dbReference type="ARBA" id="ARBA00023192"/>
    </source>
</evidence>
<dbReference type="Proteomes" id="UP000711391">
    <property type="component" value="Unassembled WGS sequence"/>
</dbReference>
<keyword evidence="8" id="KW-0663">Pyridoxal phosphate</keyword>
<comment type="similarity">
    <text evidence="3">Belongs to the cysteine synthase/cystathionine beta-synthase family.</text>
</comment>
<feature type="domain" description="Tryptophan synthase beta chain-like PALP" evidence="13">
    <location>
        <begin position="7"/>
        <end position="311"/>
    </location>
</feature>
<dbReference type="EMBL" id="JADHQD010000031">
    <property type="protein sequence ID" value="MBL6818617.1"/>
    <property type="molecule type" value="Genomic_DNA"/>
</dbReference>
<reference evidence="14" key="1">
    <citation type="submission" date="2020-10" db="EMBL/GenBank/DDBJ databases">
        <title>Microbiome of the Black Sea water column analyzed by genome centric metagenomics.</title>
        <authorList>
            <person name="Cabello-Yeves P.J."/>
            <person name="Callieri C."/>
            <person name="Picazo A."/>
            <person name="Mehrshad M."/>
            <person name="Haro-Moreno J.M."/>
            <person name="Roda-Garcia J."/>
            <person name="Dzembekova N."/>
            <person name="Slabakova V."/>
            <person name="Slabakova N."/>
            <person name="Moncheva S."/>
            <person name="Rodriguez-Valera F."/>
        </authorList>
    </citation>
    <scope>NUCLEOTIDE SEQUENCE</scope>
    <source>
        <strain evidence="14">BS307-5m-G50</strain>
    </source>
</reference>
<comment type="caution">
    <text evidence="14">The sequence shown here is derived from an EMBL/GenBank/DDBJ whole genome shotgun (WGS) entry which is preliminary data.</text>
</comment>
<dbReference type="PROSITE" id="PS00901">
    <property type="entry name" value="CYS_SYNTHASE"/>
    <property type="match status" value="1"/>
</dbReference>
<name>A0A937LHG2_9GAMM</name>
<keyword evidence="7" id="KW-0808">Transferase</keyword>
<evidence type="ECO:0000256" key="6">
    <source>
        <dbReference type="ARBA" id="ARBA00022605"/>
    </source>
</evidence>
<comment type="pathway">
    <text evidence="2">Amino-acid biosynthesis; L-cysteine biosynthesis; L-cysteine from L-serine: step 2/2.</text>
</comment>